<keyword evidence="3" id="KW-0547">Nucleotide-binding</keyword>
<dbReference type="SMART" id="SM00382">
    <property type="entry name" value="AAA"/>
    <property type="match status" value="1"/>
</dbReference>
<dbReference type="InterPro" id="IPR003439">
    <property type="entry name" value="ABC_transporter-like_ATP-bd"/>
</dbReference>
<dbReference type="GO" id="GO:0016020">
    <property type="term" value="C:membrane"/>
    <property type="evidence" value="ECO:0007669"/>
    <property type="project" value="InterPro"/>
</dbReference>
<comment type="caution">
    <text evidence="10">The sequence shown here is derived from an EMBL/GenBank/DDBJ whole genome shotgun (WGS) entry which is preliminary data.</text>
</comment>
<keyword evidence="2" id="KW-1003">Cell membrane</keyword>
<evidence type="ECO:0000256" key="8">
    <source>
        <dbReference type="SAM" id="MobiDB-lite"/>
    </source>
</evidence>
<dbReference type="NCBIfam" id="TIGR02315">
    <property type="entry name" value="ABC_phnC"/>
    <property type="match status" value="1"/>
</dbReference>
<feature type="compositionally biased region" description="Basic and acidic residues" evidence="8">
    <location>
        <begin position="244"/>
        <end position="255"/>
    </location>
</feature>
<dbReference type="PROSITE" id="PS00211">
    <property type="entry name" value="ABC_TRANSPORTER_1"/>
    <property type="match status" value="1"/>
</dbReference>
<dbReference type="Pfam" id="PF00005">
    <property type="entry name" value="ABC_tran"/>
    <property type="match status" value="1"/>
</dbReference>
<sequence length="270" mass="30286">MIEFNNVSLTYPNGHQGLKNVNLKFNDGEFIVVVGLSGAGKSTLIRSINQLVKPTEGELLIDGEDTLKFNEKKMRKLRTKIGMIFQNYNLVKRSTVLKNVLTGRLGHIGTFRSMFNLFPQSDVRLAMESLNRVGIAEKAYVRSDQLSGGQQQRVSIARALTQQPKVILADEPVASLDPPTSHIVMKDLKRINREDNITTIVNLHFIDMAMEYADRIIGMRAGEVVFDGPASEVTEKTFEEIYGRPIKEDDLRGNLEDEEENTSTDTGVEK</sequence>
<dbReference type="GO" id="GO:0005524">
    <property type="term" value="F:ATP binding"/>
    <property type="evidence" value="ECO:0007669"/>
    <property type="project" value="UniProtKB-KW"/>
</dbReference>
<evidence type="ECO:0000259" key="9">
    <source>
        <dbReference type="PROSITE" id="PS50893"/>
    </source>
</evidence>
<keyword evidence="6" id="KW-1278">Translocase</keyword>
<accession>A0A263BWR5</accession>
<dbReference type="InterPro" id="IPR017871">
    <property type="entry name" value="ABC_transporter-like_CS"/>
</dbReference>
<evidence type="ECO:0000256" key="4">
    <source>
        <dbReference type="ARBA" id="ARBA00022840"/>
    </source>
</evidence>
<dbReference type="PROSITE" id="PS50893">
    <property type="entry name" value="ABC_TRANSPORTER_2"/>
    <property type="match status" value="1"/>
</dbReference>
<feature type="region of interest" description="Disordered" evidence="8">
    <location>
        <begin position="244"/>
        <end position="270"/>
    </location>
</feature>
<evidence type="ECO:0000313" key="10">
    <source>
        <dbReference type="EMBL" id="OZM58191.1"/>
    </source>
</evidence>
<dbReference type="InterPro" id="IPR050086">
    <property type="entry name" value="MetN_ABC_transporter-like"/>
</dbReference>
<dbReference type="GO" id="GO:0015416">
    <property type="term" value="F:ABC-type phosphonate transporter activity"/>
    <property type="evidence" value="ECO:0007669"/>
    <property type="project" value="InterPro"/>
</dbReference>
<keyword evidence="5" id="KW-0918">Phosphonate transport</keyword>
<dbReference type="PANTHER" id="PTHR43166">
    <property type="entry name" value="AMINO ACID IMPORT ATP-BINDING PROTEIN"/>
    <property type="match status" value="1"/>
</dbReference>
<dbReference type="RefSeq" id="WP_094920674.1">
    <property type="nucleotide sequence ID" value="NZ_NPIA01000001.1"/>
</dbReference>
<dbReference type="PANTHER" id="PTHR43166:SF6">
    <property type="entry name" value="PHOSPHONATES IMPORT ATP-BINDING PROTEIN PHNC"/>
    <property type="match status" value="1"/>
</dbReference>
<keyword evidence="4 10" id="KW-0067">ATP-binding</keyword>
<keyword evidence="1" id="KW-0813">Transport</keyword>
<dbReference type="EMBL" id="NPIA01000001">
    <property type="protein sequence ID" value="OZM58191.1"/>
    <property type="molecule type" value="Genomic_DNA"/>
</dbReference>
<reference evidence="11" key="1">
    <citation type="submission" date="2017-08" db="EMBL/GenBank/DDBJ databases">
        <authorList>
            <person name="Huang Z."/>
        </authorList>
    </citation>
    <scope>NUCLEOTIDE SEQUENCE [LARGE SCALE GENOMIC DNA]</scope>
    <source>
        <strain evidence="11">SA5d-4</strain>
    </source>
</reference>
<dbReference type="GO" id="GO:0016887">
    <property type="term" value="F:ATP hydrolysis activity"/>
    <property type="evidence" value="ECO:0007669"/>
    <property type="project" value="InterPro"/>
</dbReference>
<gene>
    <name evidence="10" type="primary">phnC</name>
    <name evidence="10" type="ORF">CIB95_01040</name>
</gene>
<dbReference type="Gene3D" id="3.40.50.300">
    <property type="entry name" value="P-loop containing nucleotide triphosphate hydrolases"/>
    <property type="match status" value="1"/>
</dbReference>
<keyword evidence="11" id="KW-1185">Reference proteome</keyword>
<evidence type="ECO:0000256" key="3">
    <source>
        <dbReference type="ARBA" id="ARBA00022741"/>
    </source>
</evidence>
<keyword evidence="7" id="KW-0472">Membrane</keyword>
<dbReference type="SUPFAM" id="SSF52540">
    <property type="entry name" value="P-loop containing nucleoside triphosphate hydrolases"/>
    <property type="match status" value="1"/>
</dbReference>
<dbReference type="InterPro" id="IPR027417">
    <property type="entry name" value="P-loop_NTPase"/>
</dbReference>
<evidence type="ECO:0000256" key="5">
    <source>
        <dbReference type="ARBA" id="ARBA00022885"/>
    </source>
</evidence>
<evidence type="ECO:0000256" key="6">
    <source>
        <dbReference type="ARBA" id="ARBA00022967"/>
    </source>
</evidence>
<dbReference type="CDD" id="cd03256">
    <property type="entry name" value="ABC_PhnC_transporter"/>
    <property type="match status" value="1"/>
</dbReference>
<proteinExistence type="predicted"/>
<evidence type="ECO:0000256" key="2">
    <source>
        <dbReference type="ARBA" id="ARBA00022475"/>
    </source>
</evidence>
<dbReference type="Proteomes" id="UP000217083">
    <property type="component" value="Unassembled WGS sequence"/>
</dbReference>
<feature type="domain" description="ABC transporter" evidence="9">
    <location>
        <begin position="2"/>
        <end position="246"/>
    </location>
</feature>
<evidence type="ECO:0000313" key="11">
    <source>
        <dbReference type="Proteomes" id="UP000217083"/>
    </source>
</evidence>
<dbReference type="InterPro" id="IPR012693">
    <property type="entry name" value="ABC_transpr_PhnC"/>
</dbReference>
<dbReference type="AlphaFoldDB" id="A0A263BWR5"/>
<name>A0A263BWR5_9BACI</name>
<evidence type="ECO:0000256" key="1">
    <source>
        <dbReference type="ARBA" id="ARBA00022448"/>
    </source>
</evidence>
<evidence type="ECO:0000256" key="7">
    <source>
        <dbReference type="ARBA" id="ARBA00023136"/>
    </source>
</evidence>
<reference evidence="10 11" key="2">
    <citation type="submission" date="2017-09" db="EMBL/GenBank/DDBJ databases">
        <title>Bacillus patelloidae sp. nov., isolated from the intestinal tract of a marine limpet.</title>
        <authorList>
            <person name="Liu R."/>
            <person name="Dong C."/>
            <person name="Shao Z."/>
        </authorList>
    </citation>
    <scope>NUCLEOTIDE SEQUENCE [LARGE SCALE GENOMIC DNA]</scope>
    <source>
        <strain evidence="10 11">SA5d-4</strain>
    </source>
</reference>
<protein>
    <submittedName>
        <fullName evidence="10">Phosphonate ABC transporter ATP-binding protein</fullName>
    </submittedName>
</protein>
<dbReference type="InterPro" id="IPR003593">
    <property type="entry name" value="AAA+_ATPase"/>
</dbReference>
<organism evidence="10 11">
    <name type="scientific">Lottiidibacillus patelloidae</name>
    <dbReference type="NCBI Taxonomy" id="2670334"/>
    <lineage>
        <taxon>Bacteria</taxon>
        <taxon>Bacillati</taxon>
        <taxon>Bacillota</taxon>
        <taxon>Bacilli</taxon>
        <taxon>Bacillales</taxon>
        <taxon>Bacillaceae</taxon>
        <taxon>Lottiidibacillus</taxon>
    </lineage>
</organism>